<name>A0AAV4R9C9_CAEEX</name>
<proteinExistence type="predicted"/>
<reference evidence="2 3" key="1">
    <citation type="submission" date="2021-06" db="EMBL/GenBank/DDBJ databases">
        <title>Caerostris extrusa draft genome.</title>
        <authorList>
            <person name="Kono N."/>
            <person name="Arakawa K."/>
        </authorList>
    </citation>
    <scope>NUCLEOTIDE SEQUENCE [LARGE SCALE GENOMIC DNA]</scope>
</reference>
<evidence type="ECO:0000313" key="3">
    <source>
        <dbReference type="Proteomes" id="UP001054945"/>
    </source>
</evidence>
<gene>
    <name evidence="2" type="ORF">CEXT_195561</name>
</gene>
<feature type="region of interest" description="Disordered" evidence="1">
    <location>
        <begin position="1"/>
        <end position="33"/>
    </location>
</feature>
<accession>A0AAV4R9C9</accession>
<organism evidence="2 3">
    <name type="scientific">Caerostris extrusa</name>
    <name type="common">Bark spider</name>
    <name type="synonym">Caerostris bankana</name>
    <dbReference type="NCBI Taxonomy" id="172846"/>
    <lineage>
        <taxon>Eukaryota</taxon>
        <taxon>Metazoa</taxon>
        <taxon>Ecdysozoa</taxon>
        <taxon>Arthropoda</taxon>
        <taxon>Chelicerata</taxon>
        <taxon>Arachnida</taxon>
        <taxon>Araneae</taxon>
        <taxon>Araneomorphae</taxon>
        <taxon>Entelegynae</taxon>
        <taxon>Araneoidea</taxon>
        <taxon>Araneidae</taxon>
        <taxon>Caerostris</taxon>
    </lineage>
</organism>
<evidence type="ECO:0000313" key="2">
    <source>
        <dbReference type="EMBL" id="GIY18315.1"/>
    </source>
</evidence>
<dbReference type="AlphaFoldDB" id="A0AAV4R9C9"/>
<sequence length="87" mass="10081">MRPRCPDQRHFQLTSEHSSQSSKKIVELTTPSSRGIRSAMDGLQEFIIDQRRFQLTSEHSSVEQEECRVNNSKFPRNEISYGWIAGI</sequence>
<feature type="compositionally biased region" description="Polar residues" evidence="1">
    <location>
        <begin position="11"/>
        <end position="33"/>
    </location>
</feature>
<dbReference type="Proteomes" id="UP001054945">
    <property type="component" value="Unassembled WGS sequence"/>
</dbReference>
<protein>
    <submittedName>
        <fullName evidence="2">Uncharacterized protein</fullName>
    </submittedName>
</protein>
<feature type="compositionally biased region" description="Basic and acidic residues" evidence="1">
    <location>
        <begin position="1"/>
        <end position="10"/>
    </location>
</feature>
<evidence type="ECO:0000256" key="1">
    <source>
        <dbReference type="SAM" id="MobiDB-lite"/>
    </source>
</evidence>
<dbReference type="EMBL" id="BPLR01007606">
    <property type="protein sequence ID" value="GIY18315.1"/>
    <property type="molecule type" value="Genomic_DNA"/>
</dbReference>
<comment type="caution">
    <text evidence="2">The sequence shown here is derived from an EMBL/GenBank/DDBJ whole genome shotgun (WGS) entry which is preliminary data.</text>
</comment>
<keyword evidence="3" id="KW-1185">Reference proteome</keyword>